<dbReference type="GO" id="GO:0062129">
    <property type="term" value="C:chitin-based extracellular matrix"/>
    <property type="evidence" value="ECO:0007669"/>
    <property type="project" value="TreeGrafter"/>
</dbReference>
<dbReference type="InterPro" id="IPR000618">
    <property type="entry name" value="Insect_cuticle"/>
</dbReference>
<dbReference type="PRINTS" id="PR00947">
    <property type="entry name" value="CUTICLE"/>
</dbReference>
<dbReference type="Proteomes" id="UP000829291">
    <property type="component" value="Chromosome 1"/>
</dbReference>
<keyword evidence="1 2" id="KW-0193">Cuticle</keyword>
<dbReference type="RefSeq" id="XP_015517808.1">
    <property type="nucleotide sequence ID" value="XM_015662322.2"/>
</dbReference>
<protein>
    <submittedName>
        <fullName evidence="5">Endocuticle structural protein SgAbd-6-like</fullName>
    </submittedName>
</protein>
<dbReference type="Pfam" id="PF00379">
    <property type="entry name" value="Chitin_bind_4"/>
    <property type="match status" value="1"/>
</dbReference>
<dbReference type="InterPro" id="IPR050468">
    <property type="entry name" value="Cuticle_Struct_Prot"/>
</dbReference>
<dbReference type="GeneID" id="107222813"/>
<evidence type="ECO:0000256" key="3">
    <source>
        <dbReference type="SAM" id="SignalP"/>
    </source>
</evidence>
<feature type="chain" id="PRO_5026770749" evidence="3">
    <location>
        <begin position="18"/>
        <end position="134"/>
    </location>
</feature>
<sequence>MNTVLFTLFAIMAVTVAEVVDPTATPIAILSQSQSMESDGSFKSEFKTANGISERVEGIVRKIADGSDVTVVRGSVTWVDKDGKTKTFTYVADENGYRPEADFFPTTPPVPLAIARAIEWAKTHPESTTIESEE</sequence>
<organism evidence="5">
    <name type="scientific">Neodiprion lecontei</name>
    <name type="common">Redheaded pine sawfly</name>
    <dbReference type="NCBI Taxonomy" id="441921"/>
    <lineage>
        <taxon>Eukaryota</taxon>
        <taxon>Metazoa</taxon>
        <taxon>Ecdysozoa</taxon>
        <taxon>Arthropoda</taxon>
        <taxon>Hexapoda</taxon>
        <taxon>Insecta</taxon>
        <taxon>Pterygota</taxon>
        <taxon>Neoptera</taxon>
        <taxon>Endopterygota</taxon>
        <taxon>Hymenoptera</taxon>
        <taxon>Tenthredinoidea</taxon>
        <taxon>Diprionidae</taxon>
        <taxon>Diprioninae</taxon>
        <taxon>Neodiprion</taxon>
    </lineage>
</organism>
<reference evidence="5" key="1">
    <citation type="submission" date="2025-08" db="UniProtKB">
        <authorList>
            <consortium name="RefSeq"/>
        </authorList>
    </citation>
    <scope>IDENTIFICATION</scope>
    <source>
        <tissue evidence="5">Thorax and Abdomen</tissue>
    </source>
</reference>
<dbReference type="OrthoDB" id="6493579at2759"/>
<dbReference type="KEGG" id="nlo:107222813"/>
<dbReference type="InterPro" id="IPR031311">
    <property type="entry name" value="CHIT_BIND_RR_consensus"/>
</dbReference>
<name>A0A6J0BUV8_NEOLC</name>
<evidence type="ECO:0000313" key="4">
    <source>
        <dbReference type="Proteomes" id="UP000829291"/>
    </source>
</evidence>
<gene>
    <name evidence="5" type="primary">LOC107222813</name>
</gene>
<accession>A0A6J0BUV8</accession>
<evidence type="ECO:0000256" key="2">
    <source>
        <dbReference type="PROSITE-ProRule" id="PRU00497"/>
    </source>
</evidence>
<dbReference type="PROSITE" id="PS00233">
    <property type="entry name" value="CHIT_BIND_RR_1"/>
    <property type="match status" value="1"/>
</dbReference>
<dbReference type="PANTHER" id="PTHR10380">
    <property type="entry name" value="CUTICLE PROTEIN"/>
    <property type="match status" value="1"/>
</dbReference>
<keyword evidence="3" id="KW-0732">Signal</keyword>
<dbReference type="GO" id="GO:0008010">
    <property type="term" value="F:structural constituent of chitin-based larval cuticle"/>
    <property type="evidence" value="ECO:0007669"/>
    <property type="project" value="TreeGrafter"/>
</dbReference>
<dbReference type="PANTHER" id="PTHR10380:SF173">
    <property type="entry name" value="CUTICULAR PROTEIN 47EF, ISOFORM C-RELATED"/>
    <property type="match status" value="1"/>
</dbReference>
<feature type="signal peptide" evidence="3">
    <location>
        <begin position="1"/>
        <end position="17"/>
    </location>
</feature>
<evidence type="ECO:0000256" key="1">
    <source>
        <dbReference type="ARBA" id="ARBA00022460"/>
    </source>
</evidence>
<dbReference type="PROSITE" id="PS51155">
    <property type="entry name" value="CHIT_BIND_RR_2"/>
    <property type="match status" value="1"/>
</dbReference>
<keyword evidence="4" id="KW-1185">Reference proteome</keyword>
<proteinExistence type="predicted"/>
<dbReference type="InParanoid" id="A0A6J0BUV8"/>
<evidence type="ECO:0000313" key="5">
    <source>
        <dbReference type="RefSeq" id="XP_015517808.1"/>
    </source>
</evidence>
<dbReference type="AlphaFoldDB" id="A0A6J0BUV8"/>